<proteinExistence type="inferred from homology"/>
<dbReference type="InterPro" id="IPR002589">
    <property type="entry name" value="Macro_dom"/>
</dbReference>
<dbReference type="Gene3D" id="3.30.720.50">
    <property type="match status" value="1"/>
</dbReference>
<organism evidence="12 13">
    <name type="scientific">Mola mola</name>
    <name type="common">Ocean sunfish</name>
    <name type="synonym">Tetraodon mola</name>
    <dbReference type="NCBI Taxonomy" id="94237"/>
    <lineage>
        <taxon>Eukaryota</taxon>
        <taxon>Metazoa</taxon>
        <taxon>Chordata</taxon>
        <taxon>Craniata</taxon>
        <taxon>Vertebrata</taxon>
        <taxon>Euteleostomi</taxon>
        <taxon>Actinopterygii</taxon>
        <taxon>Neopterygii</taxon>
        <taxon>Teleostei</taxon>
        <taxon>Neoteleostei</taxon>
        <taxon>Acanthomorphata</taxon>
        <taxon>Eupercaria</taxon>
        <taxon>Tetraodontiformes</taxon>
        <taxon>Molidae</taxon>
        <taxon>Mola</taxon>
    </lineage>
</organism>
<dbReference type="FunFam" id="3.90.228.10:FF:000008">
    <property type="entry name" value="Poly [ADP-ribose] polymerase"/>
    <property type="match status" value="1"/>
</dbReference>
<comment type="similarity">
    <text evidence="6">Belongs to the ARTD/PARP family.</text>
</comment>
<dbReference type="GO" id="GO:0003950">
    <property type="term" value="F:NAD+ poly-ADP-ribosyltransferase activity"/>
    <property type="evidence" value="ECO:0007669"/>
    <property type="project" value="UniProtKB-UniRule"/>
</dbReference>
<dbReference type="PROSITE" id="PS50918">
    <property type="entry name" value="WWE"/>
    <property type="match status" value="1"/>
</dbReference>
<dbReference type="GO" id="GO:1990404">
    <property type="term" value="F:NAD+-protein mono-ADP-ribosyltransferase activity"/>
    <property type="evidence" value="ECO:0007669"/>
    <property type="project" value="TreeGrafter"/>
</dbReference>
<evidence type="ECO:0000313" key="13">
    <source>
        <dbReference type="Proteomes" id="UP000261620"/>
    </source>
</evidence>
<sequence>EFKKKFSNASGGPEPTKSGPFSKVVSSTGMYETKMGSVTVQAVTGDITKETTDVIVNSSNDKFSLKSGVSKAILDAAGQAVEDECHDLGAQPHAGIIMTQPGNLSCKKIIHVVAGTTPVRIKAAVTDALQMCVKNSYTSVAFPALGTGQGSVQVKNVADAMLDAVIDVLSQNSSTTLNTIRIVIFQPKMLKEFYHSMQQREATDPKAPSWFGNITGKIKGKILFPSFFGGSADKQQQEEDFVIVPMKVDPAFFHICGGSQASVASAKQRINDLISKQWDSNRIPCHATLQFSDADRWRITNIQKAMSVSISTDISQGQTSLTIEGLSKDVLRASSEISEMVRKAKEEEDLKNKIEIAGDVVAWQYQQGTLFQNFDLKTTYELEQAYLKKLPSVKVTIQGQPFTVQMPSGPATDDQGQTLKIQRYDKIKVGEDVPAHWDIMPVDASCLAVTITEGTAEHTEVQSLFQATCGNTITKIERIQNPLLWKSLQILKCDMERRNGHQGNERRLFHGTSEDIVAAINERGFNRNYAGKNAAVYGNGTYFAVKASYSAHNTYSKPNNGEKRMYLCRVLTGDYTLGKKHMDLPPNKDPNSADIFDSLVDNKDNPNMFIIFHDHQAYPEYLITFKKQ</sequence>
<reference evidence="12" key="2">
    <citation type="submission" date="2025-09" db="UniProtKB">
        <authorList>
            <consortium name="Ensembl"/>
        </authorList>
    </citation>
    <scope>IDENTIFICATION</scope>
</reference>
<dbReference type="InterPro" id="IPR052056">
    <property type="entry name" value="Mono-ARTD/PARP"/>
</dbReference>
<dbReference type="SMART" id="SM00506">
    <property type="entry name" value="A1pp"/>
    <property type="match status" value="1"/>
</dbReference>
<evidence type="ECO:0000259" key="9">
    <source>
        <dbReference type="PROSITE" id="PS50918"/>
    </source>
</evidence>
<dbReference type="SUPFAM" id="SSF52949">
    <property type="entry name" value="Macro domain-like"/>
    <property type="match status" value="1"/>
</dbReference>
<dbReference type="InterPro" id="IPR037197">
    <property type="entry name" value="WWE_dom_sf"/>
</dbReference>
<dbReference type="GO" id="GO:0005737">
    <property type="term" value="C:cytoplasm"/>
    <property type="evidence" value="ECO:0007669"/>
    <property type="project" value="TreeGrafter"/>
</dbReference>
<evidence type="ECO:0000259" key="10">
    <source>
        <dbReference type="PROSITE" id="PS51059"/>
    </source>
</evidence>
<dbReference type="STRING" id="94237.ENSMMOP00000006771"/>
<evidence type="ECO:0000256" key="1">
    <source>
        <dbReference type="ARBA" id="ARBA00004123"/>
    </source>
</evidence>
<feature type="domain" description="WWE" evidence="9">
    <location>
        <begin position="349"/>
        <end position="423"/>
    </location>
</feature>
<dbReference type="GO" id="GO:0070212">
    <property type="term" value="P:protein poly-ADP-ribosylation"/>
    <property type="evidence" value="ECO:0007669"/>
    <property type="project" value="TreeGrafter"/>
</dbReference>
<keyword evidence="13" id="KW-1185">Reference proteome</keyword>
<evidence type="ECO:0000313" key="12">
    <source>
        <dbReference type="Ensembl" id="ENSMMOP00000006771.1"/>
    </source>
</evidence>
<dbReference type="OMA" id="ECHNFGA"/>
<reference evidence="12" key="1">
    <citation type="submission" date="2025-08" db="UniProtKB">
        <authorList>
            <consortium name="Ensembl"/>
        </authorList>
    </citation>
    <scope>IDENTIFICATION</scope>
</reference>
<evidence type="ECO:0000256" key="3">
    <source>
        <dbReference type="ARBA" id="ARBA00022679"/>
    </source>
</evidence>
<dbReference type="Pfam" id="PF00644">
    <property type="entry name" value="PARP"/>
    <property type="match status" value="1"/>
</dbReference>
<dbReference type="InterPro" id="IPR057049">
    <property type="entry name" value="PARP14_KH_8"/>
</dbReference>
<feature type="region of interest" description="Disordered" evidence="8">
    <location>
        <begin position="1"/>
        <end position="23"/>
    </location>
</feature>
<protein>
    <recommendedName>
        <fullName evidence="7">Poly [ADP-ribose] polymerase</fullName>
        <shortName evidence="7">PARP</shortName>
        <ecNumber evidence="7">2.4.2.-</ecNumber>
    </recommendedName>
</protein>
<dbReference type="Pfam" id="PF23254">
    <property type="entry name" value="KH_PARP14_8"/>
    <property type="match status" value="1"/>
</dbReference>
<evidence type="ECO:0000256" key="6">
    <source>
        <dbReference type="ARBA" id="ARBA00024347"/>
    </source>
</evidence>
<dbReference type="SUPFAM" id="SSF56399">
    <property type="entry name" value="ADP-ribosylation"/>
    <property type="match status" value="1"/>
</dbReference>
<dbReference type="InterPro" id="IPR004170">
    <property type="entry name" value="WWE_dom"/>
</dbReference>
<keyword evidence="2 7" id="KW-0328">Glycosyltransferase</keyword>
<evidence type="ECO:0000256" key="5">
    <source>
        <dbReference type="ARBA" id="ARBA00023242"/>
    </source>
</evidence>
<dbReference type="EC" id="2.4.2.-" evidence="7"/>
<feature type="domain" description="Macro" evidence="11">
    <location>
        <begin position="27"/>
        <end position="201"/>
    </location>
</feature>
<dbReference type="Pfam" id="PF01661">
    <property type="entry name" value="Macro"/>
    <property type="match status" value="1"/>
</dbReference>
<name>A0A3Q3VV71_MOLML</name>
<feature type="domain" description="PARP catalytic" evidence="10">
    <location>
        <begin position="433"/>
        <end position="628"/>
    </location>
</feature>
<comment type="subcellular location">
    <subcellularLocation>
        <location evidence="1">Nucleus</location>
    </subcellularLocation>
</comment>
<evidence type="ECO:0000256" key="4">
    <source>
        <dbReference type="ARBA" id="ARBA00023027"/>
    </source>
</evidence>
<keyword evidence="3 7" id="KW-0808">Transferase</keyword>
<accession>A0A3Q3VV71</accession>
<evidence type="ECO:0000256" key="8">
    <source>
        <dbReference type="SAM" id="MobiDB-lite"/>
    </source>
</evidence>
<dbReference type="GO" id="GO:0003714">
    <property type="term" value="F:transcription corepressor activity"/>
    <property type="evidence" value="ECO:0007669"/>
    <property type="project" value="TreeGrafter"/>
</dbReference>
<dbReference type="Gene3D" id="3.40.220.10">
    <property type="entry name" value="Leucine Aminopeptidase, subunit E, domain 1"/>
    <property type="match status" value="1"/>
</dbReference>
<keyword evidence="5" id="KW-0539">Nucleus</keyword>
<dbReference type="CDD" id="cd01439">
    <property type="entry name" value="TCCD_inducible_PARP_like"/>
    <property type="match status" value="1"/>
</dbReference>
<evidence type="ECO:0000256" key="2">
    <source>
        <dbReference type="ARBA" id="ARBA00022676"/>
    </source>
</evidence>
<dbReference type="InterPro" id="IPR043472">
    <property type="entry name" value="Macro_dom-like"/>
</dbReference>
<dbReference type="CDD" id="cd02903">
    <property type="entry name" value="Macro_BAL-like"/>
    <property type="match status" value="1"/>
</dbReference>
<dbReference type="Ensembl" id="ENSMMOT00000006896.1">
    <property type="protein sequence ID" value="ENSMMOP00000006771.1"/>
    <property type="gene ID" value="ENSMMOG00000005282.1"/>
</dbReference>
<dbReference type="PROSITE" id="PS51154">
    <property type="entry name" value="MACRO"/>
    <property type="match status" value="1"/>
</dbReference>
<dbReference type="AlphaFoldDB" id="A0A3Q3VV71"/>
<evidence type="ECO:0000259" key="11">
    <source>
        <dbReference type="PROSITE" id="PS51154"/>
    </source>
</evidence>
<evidence type="ECO:0000256" key="7">
    <source>
        <dbReference type="RuleBase" id="RU362114"/>
    </source>
</evidence>
<dbReference type="InterPro" id="IPR012317">
    <property type="entry name" value="Poly(ADP-ribose)pol_cat_dom"/>
</dbReference>
<dbReference type="Gene3D" id="3.90.228.10">
    <property type="match status" value="1"/>
</dbReference>
<dbReference type="SUPFAM" id="SSF117839">
    <property type="entry name" value="WWE domain"/>
    <property type="match status" value="1"/>
</dbReference>
<keyword evidence="4 7" id="KW-0520">NAD</keyword>
<dbReference type="GO" id="GO:0005634">
    <property type="term" value="C:nucleus"/>
    <property type="evidence" value="ECO:0007669"/>
    <property type="project" value="UniProtKB-SubCell"/>
</dbReference>
<dbReference type="PANTHER" id="PTHR14453:SF89">
    <property type="entry name" value="PROTEIN MONO-ADP-RIBOSYLTRANSFERASE PARP14"/>
    <property type="match status" value="1"/>
</dbReference>
<dbReference type="PANTHER" id="PTHR14453">
    <property type="entry name" value="PARP/ZINC FINGER CCCH TYPE DOMAIN CONTAINING PROTEIN"/>
    <property type="match status" value="1"/>
</dbReference>
<dbReference type="InterPro" id="IPR054596">
    <property type="entry name" value="PARP14_WWE"/>
</dbReference>
<dbReference type="GO" id="GO:0010629">
    <property type="term" value="P:negative regulation of gene expression"/>
    <property type="evidence" value="ECO:0007669"/>
    <property type="project" value="TreeGrafter"/>
</dbReference>
<dbReference type="Proteomes" id="UP000261620">
    <property type="component" value="Unplaced"/>
</dbReference>
<dbReference type="Pfam" id="PF22005">
    <property type="entry name" value="WWE_1"/>
    <property type="match status" value="1"/>
</dbReference>
<dbReference type="PROSITE" id="PS51059">
    <property type="entry name" value="PARP_CATALYTIC"/>
    <property type="match status" value="1"/>
</dbReference>